<evidence type="ECO:0000313" key="2">
    <source>
        <dbReference type="EMBL" id="MBC5661734.1"/>
    </source>
</evidence>
<dbReference type="EMBL" id="JACOOX010000001">
    <property type="protein sequence ID" value="MBC5661734.1"/>
    <property type="molecule type" value="Genomic_DNA"/>
</dbReference>
<organism evidence="2 3">
    <name type="scientific">Coprococcus hominis</name>
    <name type="common">ex Liu et al. 2022</name>
    <dbReference type="NCBI Taxonomy" id="2763039"/>
    <lineage>
        <taxon>Bacteria</taxon>
        <taxon>Bacillati</taxon>
        <taxon>Bacillota</taxon>
        <taxon>Clostridia</taxon>
        <taxon>Lachnospirales</taxon>
        <taxon>Lachnospiraceae</taxon>
        <taxon>Coprococcus</taxon>
    </lineage>
</organism>
<dbReference type="RefSeq" id="WP_186847288.1">
    <property type="nucleotide sequence ID" value="NZ_JACOOX010000001.1"/>
</dbReference>
<protein>
    <submittedName>
        <fullName evidence="2">Uncharacterized protein</fullName>
    </submittedName>
</protein>
<keyword evidence="3" id="KW-1185">Reference proteome</keyword>
<keyword evidence="1" id="KW-1133">Transmembrane helix</keyword>
<evidence type="ECO:0000313" key="3">
    <source>
        <dbReference type="Proteomes" id="UP000615234"/>
    </source>
</evidence>
<reference evidence="2 3" key="1">
    <citation type="submission" date="2020-08" db="EMBL/GenBank/DDBJ databases">
        <title>Genome public.</title>
        <authorList>
            <person name="Liu C."/>
            <person name="Sun Q."/>
        </authorList>
    </citation>
    <scope>NUCLEOTIDE SEQUENCE [LARGE SCALE GENOMIC DNA]</scope>
    <source>
        <strain evidence="2 3">NSJ-10</strain>
    </source>
</reference>
<proteinExistence type="predicted"/>
<feature type="transmembrane region" description="Helical" evidence="1">
    <location>
        <begin position="12"/>
        <end position="35"/>
    </location>
</feature>
<accession>A0A8I0DSW0</accession>
<evidence type="ECO:0000256" key="1">
    <source>
        <dbReference type="SAM" id="Phobius"/>
    </source>
</evidence>
<dbReference type="Proteomes" id="UP000615234">
    <property type="component" value="Unassembled WGS sequence"/>
</dbReference>
<comment type="caution">
    <text evidence="2">The sequence shown here is derived from an EMBL/GenBank/DDBJ whole genome shotgun (WGS) entry which is preliminary data.</text>
</comment>
<sequence>MNSGKKDDRGTIVIEMCIIMPIVITVIFVVINMMIVQLNNGIATGEAYHVVCNRERYMSGSGNSAEDTLNQALDQMVRPSMQHLDELETSVRFRPSGNALLSGITGTIDAVIKYEELHLGIGLLTDKKATQRKVKIEKEIRDISNNLRRWQLYGKTL</sequence>
<keyword evidence="1" id="KW-0812">Transmembrane</keyword>
<dbReference type="AlphaFoldDB" id="A0A8I0DSW0"/>
<keyword evidence="1" id="KW-0472">Membrane</keyword>
<name>A0A8I0DSW0_9FIRM</name>
<gene>
    <name evidence="2" type="ORF">H8S09_02300</name>
</gene>